<dbReference type="Gene3D" id="1.10.287.1490">
    <property type="match status" value="1"/>
</dbReference>
<accession>X1TRB2</accession>
<comment type="caution">
    <text evidence="1">The sequence shown here is derived from an EMBL/GenBank/DDBJ whole genome shotgun (WGS) entry which is preliminary data.</text>
</comment>
<dbReference type="EMBL" id="BARW01017668">
    <property type="protein sequence ID" value="GAI90095.1"/>
    <property type="molecule type" value="Genomic_DNA"/>
</dbReference>
<proteinExistence type="predicted"/>
<feature type="non-terminal residue" evidence="1">
    <location>
        <position position="1"/>
    </location>
</feature>
<evidence type="ECO:0000313" key="1">
    <source>
        <dbReference type="EMBL" id="GAI90095.1"/>
    </source>
</evidence>
<sequence>VVPVQHDSCGACSYSIPQQDLLRMRRRAVVQCKGCFRLLYMKDVMEQVKNESPEETTKD</sequence>
<evidence type="ECO:0008006" key="2">
    <source>
        <dbReference type="Google" id="ProtNLM"/>
    </source>
</evidence>
<dbReference type="AlphaFoldDB" id="X1TRB2"/>
<protein>
    <recommendedName>
        <fullName evidence="2">C4-type zinc ribbon domain-containing protein</fullName>
    </recommendedName>
</protein>
<name>X1TRB2_9ZZZZ</name>
<gene>
    <name evidence="1" type="ORF">S12H4_30459</name>
</gene>
<reference evidence="1" key="1">
    <citation type="journal article" date="2014" name="Front. Microbiol.">
        <title>High frequency of phylogenetically diverse reductive dehalogenase-homologous genes in deep subseafloor sedimentary metagenomes.</title>
        <authorList>
            <person name="Kawai M."/>
            <person name="Futagami T."/>
            <person name="Toyoda A."/>
            <person name="Takaki Y."/>
            <person name="Nishi S."/>
            <person name="Hori S."/>
            <person name="Arai W."/>
            <person name="Tsubouchi T."/>
            <person name="Morono Y."/>
            <person name="Uchiyama I."/>
            <person name="Ito T."/>
            <person name="Fujiyama A."/>
            <person name="Inagaki F."/>
            <person name="Takami H."/>
        </authorList>
    </citation>
    <scope>NUCLEOTIDE SEQUENCE</scope>
    <source>
        <strain evidence="1">Expedition CK06-06</strain>
    </source>
</reference>
<organism evidence="1">
    <name type="scientific">marine sediment metagenome</name>
    <dbReference type="NCBI Taxonomy" id="412755"/>
    <lineage>
        <taxon>unclassified sequences</taxon>
        <taxon>metagenomes</taxon>
        <taxon>ecological metagenomes</taxon>
    </lineage>
</organism>